<evidence type="ECO:0000313" key="3">
    <source>
        <dbReference type="Proteomes" id="UP000230750"/>
    </source>
</evidence>
<evidence type="ECO:0000313" key="2">
    <source>
        <dbReference type="EMBL" id="PIK33676.1"/>
    </source>
</evidence>
<gene>
    <name evidence="2" type="ORF">BSL78_29512</name>
</gene>
<evidence type="ECO:0000256" key="1">
    <source>
        <dbReference type="SAM" id="Coils"/>
    </source>
</evidence>
<accession>A0A2G8JD60</accession>
<dbReference type="EMBL" id="MRZV01002450">
    <property type="protein sequence ID" value="PIK33676.1"/>
    <property type="molecule type" value="Genomic_DNA"/>
</dbReference>
<dbReference type="PANTHER" id="PTHR23161">
    <property type="entry name" value="PROTEIN CIP2A"/>
    <property type="match status" value="1"/>
</dbReference>
<dbReference type="STRING" id="307972.A0A2G8JD60"/>
<dbReference type="PANTHER" id="PTHR23161:SF2">
    <property type="entry name" value="PROTEIN CIP2A"/>
    <property type="match status" value="1"/>
</dbReference>
<dbReference type="OrthoDB" id="73401at2759"/>
<dbReference type="Proteomes" id="UP000230750">
    <property type="component" value="Unassembled WGS sequence"/>
</dbReference>
<keyword evidence="1" id="KW-0175">Coiled coil</keyword>
<feature type="coiled-coil region" evidence="1">
    <location>
        <begin position="120"/>
        <end position="168"/>
    </location>
</feature>
<feature type="coiled-coil region" evidence="1">
    <location>
        <begin position="50"/>
        <end position="77"/>
    </location>
</feature>
<dbReference type="AlphaFoldDB" id="A0A2G8JD60"/>
<reference evidence="2 3" key="1">
    <citation type="journal article" date="2017" name="PLoS Biol.">
        <title>The sea cucumber genome provides insights into morphological evolution and visceral regeneration.</title>
        <authorList>
            <person name="Zhang X."/>
            <person name="Sun L."/>
            <person name="Yuan J."/>
            <person name="Sun Y."/>
            <person name="Gao Y."/>
            <person name="Zhang L."/>
            <person name="Li S."/>
            <person name="Dai H."/>
            <person name="Hamel J.F."/>
            <person name="Liu C."/>
            <person name="Yu Y."/>
            <person name="Liu S."/>
            <person name="Lin W."/>
            <person name="Guo K."/>
            <person name="Jin S."/>
            <person name="Xu P."/>
            <person name="Storey K.B."/>
            <person name="Huan P."/>
            <person name="Zhang T."/>
            <person name="Zhou Y."/>
            <person name="Zhang J."/>
            <person name="Lin C."/>
            <person name="Li X."/>
            <person name="Xing L."/>
            <person name="Huo D."/>
            <person name="Sun M."/>
            <person name="Wang L."/>
            <person name="Mercier A."/>
            <person name="Li F."/>
            <person name="Yang H."/>
            <person name="Xiang J."/>
        </authorList>
    </citation>
    <scope>NUCLEOTIDE SEQUENCE [LARGE SCALE GENOMIC DNA]</scope>
    <source>
        <strain evidence="2">Shaxun</strain>
        <tissue evidence="2">Muscle</tissue>
    </source>
</reference>
<organism evidence="2 3">
    <name type="scientific">Stichopus japonicus</name>
    <name type="common">Sea cucumber</name>
    <dbReference type="NCBI Taxonomy" id="307972"/>
    <lineage>
        <taxon>Eukaryota</taxon>
        <taxon>Metazoa</taxon>
        <taxon>Echinodermata</taxon>
        <taxon>Eleutherozoa</taxon>
        <taxon>Echinozoa</taxon>
        <taxon>Holothuroidea</taxon>
        <taxon>Aspidochirotacea</taxon>
        <taxon>Aspidochirotida</taxon>
        <taxon>Stichopodidae</taxon>
        <taxon>Apostichopus</taxon>
    </lineage>
</organism>
<proteinExistence type="predicted"/>
<dbReference type="InterPro" id="IPR042510">
    <property type="entry name" value="CIP2A"/>
</dbReference>
<protein>
    <submittedName>
        <fullName evidence="2">Uncharacterized protein</fullName>
    </submittedName>
</protein>
<name>A0A2G8JD60_STIJA</name>
<sequence length="199" mass="23360">MDVYEHKLASLQTKHSHLEDTLETKAMALSQADHLISQHRCQWAEADAEARKLRSLLHESEKKKEIYREELQEASVRQHELGDQLEGKASEIKELQKVVVQYDRLVTTHSELTQRCGGEDEQLAKDKDGLERINEKLEKKQEKSQENIEDLKQQLKEVQGKYKQLETAGKEKDEVIKHQKKELSKVQEMRRMIHDMTKH</sequence>
<keyword evidence="3" id="KW-1185">Reference proteome</keyword>
<comment type="caution">
    <text evidence="2">The sequence shown here is derived from an EMBL/GenBank/DDBJ whole genome shotgun (WGS) entry which is preliminary data.</text>
</comment>